<reference evidence="1 2" key="1">
    <citation type="submission" date="2019-03" db="EMBL/GenBank/DDBJ databases">
        <title>Single cell metagenomics reveals metabolic interactions within the superorganism composed of flagellate Streblomastix strix and complex community of Bacteroidetes bacteria on its surface.</title>
        <authorList>
            <person name="Treitli S.C."/>
            <person name="Kolisko M."/>
            <person name="Husnik F."/>
            <person name="Keeling P."/>
            <person name="Hampl V."/>
        </authorList>
    </citation>
    <scope>NUCLEOTIDE SEQUENCE [LARGE SCALE GENOMIC DNA]</scope>
    <source>
        <strain evidence="1">ST1C</strain>
    </source>
</reference>
<accession>A0A5J4W9K4</accession>
<comment type="caution">
    <text evidence="1">The sequence shown here is derived from an EMBL/GenBank/DDBJ whole genome shotgun (WGS) entry which is preliminary data.</text>
</comment>
<proteinExistence type="predicted"/>
<protein>
    <submittedName>
        <fullName evidence="1">Uncharacterized protein</fullName>
    </submittedName>
</protein>
<organism evidence="1 2">
    <name type="scientific">Streblomastix strix</name>
    <dbReference type="NCBI Taxonomy" id="222440"/>
    <lineage>
        <taxon>Eukaryota</taxon>
        <taxon>Metamonada</taxon>
        <taxon>Preaxostyla</taxon>
        <taxon>Oxymonadida</taxon>
        <taxon>Streblomastigidae</taxon>
        <taxon>Streblomastix</taxon>
    </lineage>
</organism>
<evidence type="ECO:0000313" key="2">
    <source>
        <dbReference type="Proteomes" id="UP000324800"/>
    </source>
</evidence>
<dbReference type="Proteomes" id="UP000324800">
    <property type="component" value="Unassembled WGS sequence"/>
</dbReference>
<name>A0A5J4W9K4_9EUKA</name>
<dbReference type="EMBL" id="SNRW01002913">
    <property type="protein sequence ID" value="KAA6391333.1"/>
    <property type="molecule type" value="Genomic_DNA"/>
</dbReference>
<gene>
    <name evidence="1" type="ORF">EZS28_013138</name>
</gene>
<evidence type="ECO:0000313" key="1">
    <source>
        <dbReference type="EMBL" id="KAA6391333.1"/>
    </source>
</evidence>
<dbReference type="AlphaFoldDB" id="A0A5J4W9K4"/>
<sequence>MEKDFIIVALQVKVEEVIKDIGNYRFIIVALPVDINIPEYSYLEENSEIHIDLNLYTGLMVTDELVLDMVDYFNQTIDILGLEMNQFDD</sequence>